<comment type="caution">
    <text evidence="2">The sequence shown here is derived from an EMBL/GenBank/DDBJ whole genome shotgun (WGS) entry which is preliminary data.</text>
</comment>
<evidence type="ECO:0000313" key="3">
    <source>
        <dbReference type="Proteomes" id="UP000653454"/>
    </source>
</evidence>
<feature type="region of interest" description="Disordered" evidence="1">
    <location>
        <begin position="71"/>
        <end position="115"/>
    </location>
</feature>
<proteinExistence type="predicted"/>
<gene>
    <name evidence="2" type="ORF">PLXY2_LOCUS8399</name>
</gene>
<reference evidence="2" key="1">
    <citation type="submission" date="2020-11" db="EMBL/GenBank/DDBJ databases">
        <authorList>
            <person name="Whiteford S."/>
        </authorList>
    </citation>
    <scope>NUCLEOTIDE SEQUENCE</scope>
</reference>
<feature type="compositionally biased region" description="Low complexity" evidence="1">
    <location>
        <begin position="86"/>
        <end position="110"/>
    </location>
</feature>
<sequence length="158" mass="16885">MDTLVAKKYSSVDNLTTLFKDTLSTPLKKTLNCSVSVTDVLRLKTNIEADALQAVKLDPAVLEAQVTVDGGGTPRSVPPALSRSTSVAGASSCSGKGSSSSSASMSSSSSTDMFRRMQSLQHEALRSISPEQLALLLRYVATLRRQRKAAQRNLVRIV</sequence>
<evidence type="ECO:0000256" key="1">
    <source>
        <dbReference type="SAM" id="MobiDB-lite"/>
    </source>
</evidence>
<accession>A0A8S4FEP9</accession>
<keyword evidence="3" id="KW-1185">Reference proteome</keyword>
<dbReference type="AlphaFoldDB" id="A0A8S4FEP9"/>
<protein>
    <submittedName>
        <fullName evidence="2">(diamondback moth) hypothetical protein</fullName>
    </submittedName>
</protein>
<name>A0A8S4FEP9_PLUXY</name>
<organism evidence="2 3">
    <name type="scientific">Plutella xylostella</name>
    <name type="common">Diamondback moth</name>
    <name type="synonym">Plutella maculipennis</name>
    <dbReference type="NCBI Taxonomy" id="51655"/>
    <lineage>
        <taxon>Eukaryota</taxon>
        <taxon>Metazoa</taxon>
        <taxon>Ecdysozoa</taxon>
        <taxon>Arthropoda</taxon>
        <taxon>Hexapoda</taxon>
        <taxon>Insecta</taxon>
        <taxon>Pterygota</taxon>
        <taxon>Neoptera</taxon>
        <taxon>Endopterygota</taxon>
        <taxon>Lepidoptera</taxon>
        <taxon>Glossata</taxon>
        <taxon>Ditrysia</taxon>
        <taxon>Yponomeutoidea</taxon>
        <taxon>Plutellidae</taxon>
        <taxon>Plutella</taxon>
    </lineage>
</organism>
<evidence type="ECO:0000313" key="2">
    <source>
        <dbReference type="EMBL" id="CAG9125538.1"/>
    </source>
</evidence>
<dbReference type="EMBL" id="CAJHNJ030000031">
    <property type="protein sequence ID" value="CAG9125538.1"/>
    <property type="molecule type" value="Genomic_DNA"/>
</dbReference>
<dbReference type="Proteomes" id="UP000653454">
    <property type="component" value="Unassembled WGS sequence"/>
</dbReference>